<gene>
    <name evidence="6" type="ORF">ROJ8625_00416</name>
</gene>
<feature type="compositionally biased region" description="Gly residues" evidence="3">
    <location>
        <begin position="41"/>
        <end position="51"/>
    </location>
</feature>
<evidence type="ECO:0000313" key="6">
    <source>
        <dbReference type="EMBL" id="SLN13611.1"/>
    </source>
</evidence>
<accession>A0A1X6Y8K8</accession>
<evidence type="ECO:0000256" key="2">
    <source>
        <dbReference type="ARBA" id="ARBA00022737"/>
    </source>
</evidence>
<dbReference type="AlphaFoldDB" id="A0A1X6Y8K8"/>
<dbReference type="PROSITE" id="PS00018">
    <property type="entry name" value="EF_HAND_1"/>
    <property type="match status" value="2"/>
</dbReference>
<dbReference type="Proteomes" id="UP000193570">
    <property type="component" value="Unassembled WGS sequence"/>
</dbReference>
<protein>
    <submittedName>
        <fullName evidence="6">EF hand</fullName>
    </submittedName>
</protein>
<dbReference type="PANTHER" id="PTHR10827">
    <property type="entry name" value="RETICULOCALBIN"/>
    <property type="match status" value="1"/>
</dbReference>
<dbReference type="EMBL" id="FWFK01000001">
    <property type="protein sequence ID" value="SLN13611.1"/>
    <property type="molecule type" value="Genomic_DNA"/>
</dbReference>
<organism evidence="6 7">
    <name type="scientific">Roseivivax jejudonensis</name>
    <dbReference type="NCBI Taxonomy" id="1529041"/>
    <lineage>
        <taxon>Bacteria</taxon>
        <taxon>Pseudomonadati</taxon>
        <taxon>Pseudomonadota</taxon>
        <taxon>Alphaproteobacteria</taxon>
        <taxon>Rhodobacterales</taxon>
        <taxon>Roseobacteraceae</taxon>
        <taxon>Roseivivax</taxon>
    </lineage>
</organism>
<keyword evidence="1" id="KW-0479">Metal-binding</keyword>
<keyword evidence="7" id="KW-1185">Reference proteome</keyword>
<dbReference type="InterPro" id="IPR011992">
    <property type="entry name" value="EF-hand-dom_pair"/>
</dbReference>
<sequence>MRTMTRLIGAAALVAATALVAGAADARDRGGDRAGWHHGAHGAGSARGGFGRLDVDGDGEVSLEEFENPAAARFAAMDADGDGAVTAEEMVAYAEAQETRRREARAQRMLARLDADDSGSISLDEMENRPNRGALFERLDSDDSGGLTREEMRAARELLRERARGGDD</sequence>
<feature type="signal peptide" evidence="4">
    <location>
        <begin position="1"/>
        <end position="23"/>
    </location>
</feature>
<dbReference type="GO" id="GO:0005509">
    <property type="term" value="F:calcium ion binding"/>
    <property type="evidence" value="ECO:0007669"/>
    <property type="project" value="InterPro"/>
</dbReference>
<keyword evidence="4" id="KW-0732">Signal</keyword>
<evidence type="ECO:0000259" key="5">
    <source>
        <dbReference type="PROSITE" id="PS50222"/>
    </source>
</evidence>
<feature type="domain" description="EF-hand" evidence="5">
    <location>
        <begin position="101"/>
        <end position="136"/>
    </location>
</feature>
<evidence type="ECO:0000256" key="1">
    <source>
        <dbReference type="ARBA" id="ARBA00022723"/>
    </source>
</evidence>
<keyword evidence="2" id="KW-0677">Repeat</keyword>
<dbReference type="Gene3D" id="1.10.238.10">
    <property type="entry name" value="EF-hand"/>
    <property type="match status" value="2"/>
</dbReference>
<feature type="region of interest" description="Disordered" evidence="3">
    <location>
        <begin position="27"/>
        <end position="51"/>
    </location>
</feature>
<dbReference type="PROSITE" id="PS50222">
    <property type="entry name" value="EF_HAND_2"/>
    <property type="match status" value="2"/>
</dbReference>
<proteinExistence type="predicted"/>
<evidence type="ECO:0000256" key="4">
    <source>
        <dbReference type="SAM" id="SignalP"/>
    </source>
</evidence>
<evidence type="ECO:0000313" key="7">
    <source>
        <dbReference type="Proteomes" id="UP000193570"/>
    </source>
</evidence>
<reference evidence="6 7" key="1">
    <citation type="submission" date="2017-03" db="EMBL/GenBank/DDBJ databases">
        <authorList>
            <person name="Afonso C.L."/>
            <person name="Miller P.J."/>
            <person name="Scott M.A."/>
            <person name="Spackman E."/>
            <person name="Goraichik I."/>
            <person name="Dimitrov K.M."/>
            <person name="Suarez D.L."/>
            <person name="Swayne D.E."/>
        </authorList>
    </citation>
    <scope>NUCLEOTIDE SEQUENCE [LARGE SCALE GENOMIC DNA]</scope>
    <source>
        <strain evidence="6 7">CECT 8625</strain>
    </source>
</reference>
<dbReference type="PANTHER" id="PTHR10827:SF98">
    <property type="entry name" value="45 KDA CALCIUM-BINDING PROTEIN"/>
    <property type="match status" value="1"/>
</dbReference>
<name>A0A1X6Y8K8_9RHOB</name>
<feature type="compositionally biased region" description="Basic and acidic residues" evidence="3">
    <location>
        <begin position="126"/>
        <end position="141"/>
    </location>
</feature>
<dbReference type="SUPFAM" id="SSF47473">
    <property type="entry name" value="EF-hand"/>
    <property type="match status" value="1"/>
</dbReference>
<feature type="domain" description="EF-hand" evidence="5">
    <location>
        <begin position="65"/>
        <end position="100"/>
    </location>
</feature>
<dbReference type="Pfam" id="PF13202">
    <property type="entry name" value="EF-hand_5"/>
    <property type="match status" value="2"/>
</dbReference>
<feature type="region of interest" description="Disordered" evidence="3">
    <location>
        <begin position="120"/>
        <end position="148"/>
    </location>
</feature>
<feature type="chain" id="PRO_5012371993" evidence="4">
    <location>
        <begin position="24"/>
        <end position="168"/>
    </location>
</feature>
<dbReference type="Pfam" id="PF13499">
    <property type="entry name" value="EF-hand_7"/>
    <property type="match status" value="1"/>
</dbReference>
<dbReference type="InterPro" id="IPR018247">
    <property type="entry name" value="EF_Hand_1_Ca_BS"/>
</dbReference>
<dbReference type="InterPro" id="IPR002048">
    <property type="entry name" value="EF_hand_dom"/>
</dbReference>
<evidence type="ECO:0000256" key="3">
    <source>
        <dbReference type="SAM" id="MobiDB-lite"/>
    </source>
</evidence>